<accession>A0A7V4CII3</accession>
<dbReference type="AlphaFoldDB" id="A0A7V4CII3"/>
<dbReference type="EMBL" id="DTBX01000151">
    <property type="protein sequence ID" value="HGQ55680.1"/>
    <property type="molecule type" value="Genomic_DNA"/>
</dbReference>
<name>A0A7V4CII3_UNCW3</name>
<organism evidence="1">
    <name type="scientific">candidate division WOR-3 bacterium</name>
    <dbReference type="NCBI Taxonomy" id="2052148"/>
    <lineage>
        <taxon>Bacteria</taxon>
        <taxon>Bacteria division WOR-3</taxon>
    </lineage>
</organism>
<protein>
    <submittedName>
        <fullName evidence="1">Uncharacterized protein</fullName>
    </submittedName>
</protein>
<reference evidence="1" key="1">
    <citation type="journal article" date="2020" name="mSystems">
        <title>Genome- and Community-Level Interaction Insights into Carbon Utilization and Element Cycling Functions of Hydrothermarchaeota in Hydrothermal Sediment.</title>
        <authorList>
            <person name="Zhou Z."/>
            <person name="Liu Y."/>
            <person name="Xu W."/>
            <person name="Pan J."/>
            <person name="Luo Z.H."/>
            <person name="Li M."/>
        </authorList>
    </citation>
    <scope>NUCLEOTIDE SEQUENCE [LARGE SCALE GENOMIC DNA]</scope>
    <source>
        <strain evidence="1">SpSt-655</strain>
    </source>
</reference>
<proteinExistence type="predicted"/>
<evidence type="ECO:0000313" key="1">
    <source>
        <dbReference type="EMBL" id="HGQ55680.1"/>
    </source>
</evidence>
<comment type="caution">
    <text evidence="1">The sequence shown here is derived from an EMBL/GenBank/DDBJ whole genome shotgun (WGS) entry which is preliminary data.</text>
</comment>
<sequence>MNMPNKQIKKKKKEVDLLSKKKLILEEFEKELKERFEKDYPSIEVFFTLGEVYINIALRKEYKYFEFPLPISILEKYAKEEENFKGFKERVYQLIKGFWEIRFDKKFVRDFYVLLKVLGKI</sequence>
<gene>
    <name evidence="1" type="ORF">ENU28_04370</name>
</gene>